<gene>
    <name evidence="1" type="ORF">SNE40_019772</name>
</gene>
<dbReference type="EMBL" id="JAZGQO010000014">
    <property type="protein sequence ID" value="KAK6171623.1"/>
    <property type="molecule type" value="Genomic_DNA"/>
</dbReference>
<sequence length="130" mass="14693">MDQAAISSFISSKVLESKSSMLNKIDNLFSTKLNVFQKQISENHRNLSESQVARIEQLSQTSYTFNKTGNEEQHKANAKVAQKLYEPKDLLQDNFEGSIADELNTKISEGIDVKNHRQKLIKLADSSQYG</sequence>
<evidence type="ECO:0000313" key="2">
    <source>
        <dbReference type="Proteomes" id="UP001347796"/>
    </source>
</evidence>
<proteinExistence type="predicted"/>
<protein>
    <submittedName>
        <fullName evidence="1">Uncharacterized protein</fullName>
    </submittedName>
</protein>
<reference evidence="1 2" key="1">
    <citation type="submission" date="2024-01" db="EMBL/GenBank/DDBJ databases">
        <title>The genome of the rayed Mediterranean limpet Patella caerulea (Linnaeus, 1758).</title>
        <authorList>
            <person name="Anh-Thu Weber A."/>
            <person name="Halstead-Nussloch G."/>
        </authorList>
    </citation>
    <scope>NUCLEOTIDE SEQUENCE [LARGE SCALE GENOMIC DNA]</scope>
    <source>
        <strain evidence="1">AATW-2023a</strain>
        <tissue evidence="1">Whole specimen</tissue>
    </source>
</reference>
<keyword evidence="2" id="KW-1185">Reference proteome</keyword>
<dbReference type="AlphaFoldDB" id="A0AAN8JA11"/>
<evidence type="ECO:0000313" key="1">
    <source>
        <dbReference type="EMBL" id="KAK6171623.1"/>
    </source>
</evidence>
<dbReference type="Proteomes" id="UP001347796">
    <property type="component" value="Unassembled WGS sequence"/>
</dbReference>
<name>A0AAN8JA11_PATCE</name>
<organism evidence="1 2">
    <name type="scientific">Patella caerulea</name>
    <name type="common">Rayed Mediterranean limpet</name>
    <dbReference type="NCBI Taxonomy" id="87958"/>
    <lineage>
        <taxon>Eukaryota</taxon>
        <taxon>Metazoa</taxon>
        <taxon>Spiralia</taxon>
        <taxon>Lophotrochozoa</taxon>
        <taxon>Mollusca</taxon>
        <taxon>Gastropoda</taxon>
        <taxon>Patellogastropoda</taxon>
        <taxon>Patelloidea</taxon>
        <taxon>Patellidae</taxon>
        <taxon>Patella</taxon>
    </lineage>
</organism>
<comment type="caution">
    <text evidence="1">The sequence shown here is derived from an EMBL/GenBank/DDBJ whole genome shotgun (WGS) entry which is preliminary data.</text>
</comment>
<accession>A0AAN8JA11</accession>